<keyword evidence="2" id="KW-1185">Reference proteome</keyword>
<protein>
    <submittedName>
        <fullName evidence="1">Uncharacterized protein</fullName>
    </submittedName>
</protein>
<dbReference type="RefSeq" id="WP_379188254.1">
    <property type="nucleotide sequence ID" value="NZ_JBHSOW010000040.1"/>
</dbReference>
<dbReference type="EMBL" id="JBHSOW010000040">
    <property type="protein sequence ID" value="MFC5649722.1"/>
    <property type="molecule type" value="Genomic_DNA"/>
</dbReference>
<organism evidence="1 2">
    <name type="scientific">Paenibacillus solisilvae</name>
    <dbReference type="NCBI Taxonomy" id="2486751"/>
    <lineage>
        <taxon>Bacteria</taxon>
        <taxon>Bacillati</taxon>
        <taxon>Bacillota</taxon>
        <taxon>Bacilli</taxon>
        <taxon>Bacillales</taxon>
        <taxon>Paenibacillaceae</taxon>
        <taxon>Paenibacillus</taxon>
    </lineage>
</organism>
<gene>
    <name evidence="1" type="ORF">ACFPYJ_11435</name>
</gene>
<evidence type="ECO:0000313" key="2">
    <source>
        <dbReference type="Proteomes" id="UP001596047"/>
    </source>
</evidence>
<dbReference type="Proteomes" id="UP001596047">
    <property type="component" value="Unassembled WGS sequence"/>
</dbReference>
<proteinExistence type="predicted"/>
<accession>A0ABW0VV16</accession>
<evidence type="ECO:0000313" key="1">
    <source>
        <dbReference type="EMBL" id="MFC5649722.1"/>
    </source>
</evidence>
<reference evidence="2" key="1">
    <citation type="journal article" date="2019" name="Int. J. Syst. Evol. Microbiol.">
        <title>The Global Catalogue of Microorganisms (GCM) 10K type strain sequencing project: providing services to taxonomists for standard genome sequencing and annotation.</title>
        <authorList>
            <consortium name="The Broad Institute Genomics Platform"/>
            <consortium name="The Broad Institute Genome Sequencing Center for Infectious Disease"/>
            <person name="Wu L."/>
            <person name="Ma J."/>
        </authorList>
    </citation>
    <scope>NUCLEOTIDE SEQUENCE [LARGE SCALE GENOMIC DNA]</scope>
    <source>
        <strain evidence="2">CGMCC 1.3240</strain>
    </source>
</reference>
<name>A0ABW0VV16_9BACL</name>
<sequence>MEVLNLIEAVVETIRTPELYELEYLFECDAKFVDEGVPWQYTTVSFHITRNNLRVEFDFEEASRCGQIKLYLGEDEISNFFLENIQNLFIKQLKDFESLILVFDNENFVVPLELQTKPVIKITWGTSLELHR</sequence>
<comment type="caution">
    <text evidence="1">The sequence shown here is derived from an EMBL/GenBank/DDBJ whole genome shotgun (WGS) entry which is preliminary data.</text>
</comment>